<evidence type="ECO:0000313" key="5">
    <source>
        <dbReference type="EMBL" id="MBW4548622.1"/>
    </source>
</evidence>
<dbReference type="SUPFAM" id="SSF51126">
    <property type="entry name" value="Pectin lyase-like"/>
    <property type="match status" value="1"/>
</dbReference>
<proteinExistence type="predicted"/>
<dbReference type="Proteomes" id="UP000753908">
    <property type="component" value="Unassembled WGS sequence"/>
</dbReference>
<comment type="caution">
    <text evidence="5">The sequence shown here is derived from an EMBL/GenBank/DDBJ whole genome shotgun (WGS) entry which is preliminary data.</text>
</comment>
<dbReference type="SMART" id="SM00912">
    <property type="entry name" value="Haemagg_act"/>
    <property type="match status" value="1"/>
</dbReference>
<evidence type="ECO:0000313" key="6">
    <source>
        <dbReference type="Proteomes" id="UP000753908"/>
    </source>
</evidence>
<dbReference type="PANTHER" id="PTHR36220">
    <property type="entry name" value="UNNAMED PRODUCT"/>
    <property type="match status" value="1"/>
</dbReference>
<dbReference type="InterPro" id="IPR008638">
    <property type="entry name" value="FhaB/CdiA-like_TPS"/>
</dbReference>
<accession>A0A951UD58</accession>
<keyword evidence="2" id="KW-0677">Repeat</keyword>
<name>A0A951UD58_9CYAN</name>
<gene>
    <name evidence="5" type="ORF">KME25_29960</name>
</gene>
<dbReference type="PANTHER" id="PTHR36220:SF1">
    <property type="entry name" value="GAMMA TUBULIN COMPLEX COMPONENT C-TERMINAL DOMAIN-CONTAINING PROTEIN"/>
    <property type="match status" value="1"/>
</dbReference>
<dbReference type="Pfam" id="PF12770">
    <property type="entry name" value="CHAT"/>
    <property type="match status" value="1"/>
</dbReference>
<dbReference type="InterPro" id="IPR028994">
    <property type="entry name" value="Integrin_alpha_N"/>
</dbReference>
<dbReference type="InterPro" id="IPR024983">
    <property type="entry name" value="CHAT_dom"/>
</dbReference>
<dbReference type="InterPro" id="IPR013519">
    <property type="entry name" value="Int_alpha_beta-p"/>
</dbReference>
<dbReference type="Gene3D" id="2.160.20.10">
    <property type="entry name" value="Single-stranded right-handed beta-helix, Pectin lyase-like"/>
    <property type="match status" value="1"/>
</dbReference>
<keyword evidence="3" id="KW-0325">Glycoprotein</keyword>
<reference evidence="5" key="1">
    <citation type="submission" date="2021-05" db="EMBL/GenBank/DDBJ databases">
        <authorList>
            <person name="Pietrasiak N."/>
            <person name="Ward R."/>
            <person name="Stajich J.E."/>
            <person name="Kurbessoian T."/>
        </authorList>
    </citation>
    <scope>NUCLEOTIDE SEQUENCE</scope>
    <source>
        <strain evidence="5">CPER-KK1</strain>
    </source>
</reference>
<evidence type="ECO:0000256" key="1">
    <source>
        <dbReference type="ARBA" id="ARBA00022729"/>
    </source>
</evidence>
<dbReference type="InterPro" id="IPR011050">
    <property type="entry name" value="Pectin_lyase_fold/virulence"/>
</dbReference>
<evidence type="ECO:0000259" key="4">
    <source>
        <dbReference type="SMART" id="SM00912"/>
    </source>
</evidence>
<organism evidence="5 6">
    <name type="scientific">Symplocastrum torsivum CPER-KK1</name>
    <dbReference type="NCBI Taxonomy" id="450513"/>
    <lineage>
        <taxon>Bacteria</taxon>
        <taxon>Bacillati</taxon>
        <taxon>Cyanobacteriota</taxon>
        <taxon>Cyanophyceae</taxon>
        <taxon>Oscillatoriophycideae</taxon>
        <taxon>Oscillatoriales</taxon>
        <taxon>Microcoleaceae</taxon>
        <taxon>Symplocastrum</taxon>
    </lineage>
</organism>
<dbReference type="Gene3D" id="2.130.10.130">
    <property type="entry name" value="Integrin alpha, N-terminal"/>
    <property type="match status" value="1"/>
</dbReference>
<protein>
    <submittedName>
        <fullName evidence="5">CHAT domain-containing protein</fullName>
    </submittedName>
</protein>
<evidence type="ECO:0000256" key="3">
    <source>
        <dbReference type="ARBA" id="ARBA00023180"/>
    </source>
</evidence>
<sequence>MKKASLLLAILTGLGIGSLQFGVYPYLELAALSQPITPAANDTGTIVTPNGAHLDIQGGSLSQDGTNLFHSFQQFGLETGQIANFLSNPEIQNILGRVVGGEPSFINGLIQVTGGSSNLFLMNPAGIVFGTNARLNVPAAFTATTATGIGFDEGWFNAFAPNDYSTLAGSPNAFHFEATQVGAIVNAGNLAVEPGQSLSLVAGTVVNTGTLEASGGSVTVSAVPGSSLVKFSQAGQILSLEVEPPTDSQGNLLPITPLALPELLTGSNLDTGLTVAPDNTVQTANGTLIPTQAGTTIVSGTLDVSNTAAGQTGGTIKILGDKVGLFSADVNASGARGGGTVLIGGDYQGQGTVPKATQTLVSDDSVITADALRHGDGGQVVVWADDFTRFYGNISARGGAASGNGGTVEVSGKELVIFTGLVDAGAAMGESGTLLLDPKNITITDVNAPLATFLNPDGDAPNDLFAFSIAGVGENVVIGAFHDDPQGIDNAGSAYLFDAAGNYLLTFDNPNPTAGGEFGFAVAGIGDNVLIGAGRNTVAEQPGAGSVYLFDGVTAELLQIFDNPEPAPEDRFGDSIAAIGTDTVVIGARLDDAGAIDAGSVYVFDVGDPENPRLTINNPNPADGDQFGFSLDAVGTNIIIGAPFTDSDTGVIDAGAAYLFDSNTGLNLFTFTNPEPVENDRFGNSVAGVGANVIIGAPNEPGATDPGAAYLFDGGTGTLLQTFNNPNPAGGDRFGTTVAGVGTNILIGANRDDAGAIDSGAVYLFDGTTGGLLQTFTNPEPAVNAQFGDAIAVLGTNLLVGARLDDTAGVDSGVAYSFDASLTGFSFNDNPDQSVGINADIITNITNTGTNVVLQANNDITVDQAITTNNLAGNGGRLTLQAGRSLLINTDITTDNGDLTLLANQTVANSVIDIYRDPGAAVITVAPGVTLNSGTGDTTIILDTGEGLTNSTSGDITLSDIIAGSITVENNGPSGGGIDTTAGTLNTSSLTDNGGAIALSATGDIQTADLNSSGATNGGAITLVSRGGEIFTGNLNSSGDSGGLISLIAGRAITTNAIDSSGTLGNGGDVTLDSVDNLQVSTINAQGGTLTNGGSVAITTGQFFQATDTFIDRNSIISSISTAGGNGGGDITIRHGGNGLIPFVVGDDSFNGTAGAITDGDFTLTPPQSFLYTQTTGKIQIVSVEPDIPDIDTPNTSPIEINPIDLIEPFEAVSLPEESEAIAPLEFDTAVAALEEDFTKEFEKYLGISNTSIFSLEKAQDRLRQSETITGLKSALIYVVFVPSTPQQIDSQGLTPSQDPSGTQNNTAATDHLEVILVTAHGKPIRRIIPEATREQVLNLATEFRSNVTNRIKRDSYLTSSQQLYQWFVASVKSELEAQQINSLVFLMDTGLRSVPIAALHDGQKFLLEEYSVSLMPSLSLTDPYYRDVRNTSVLAMGADQFTDNEPLPAVSVELSVITNQLWSGKSFLNNAFTLKNLEQARASQPFGIIHLATHAEFKPGDASNSFLQLWESKLRLTQLPQLKLNKPPVELLVLSACRTVLGDEEAELGFAGLAVQSGVKSALGSLWSVNDEGTLGLMVGFYEQLKQAPIKAEALRQAQLAMLKGQVRLQDGQLITANRRVPLPEVLVQQGDRELTHPYYWSAFTLIGNPW</sequence>
<reference evidence="5" key="2">
    <citation type="journal article" date="2022" name="Microbiol. Resour. Announc.">
        <title>Metagenome Sequencing to Explore Phylogenomics of Terrestrial Cyanobacteria.</title>
        <authorList>
            <person name="Ward R.D."/>
            <person name="Stajich J.E."/>
            <person name="Johansen J.R."/>
            <person name="Huntemann M."/>
            <person name="Clum A."/>
            <person name="Foster B."/>
            <person name="Foster B."/>
            <person name="Roux S."/>
            <person name="Palaniappan K."/>
            <person name="Varghese N."/>
            <person name="Mukherjee S."/>
            <person name="Reddy T.B.K."/>
            <person name="Daum C."/>
            <person name="Copeland A."/>
            <person name="Chen I.A."/>
            <person name="Ivanova N.N."/>
            <person name="Kyrpides N.C."/>
            <person name="Shapiro N."/>
            <person name="Eloe-Fadrosh E.A."/>
            <person name="Pietrasiak N."/>
        </authorList>
    </citation>
    <scope>NUCLEOTIDE SEQUENCE</scope>
    <source>
        <strain evidence="5">CPER-KK1</strain>
    </source>
</reference>
<dbReference type="PROSITE" id="PS51470">
    <property type="entry name" value="FG_GAP"/>
    <property type="match status" value="2"/>
</dbReference>
<dbReference type="SMART" id="SM00191">
    <property type="entry name" value="Int_alpha"/>
    <property type="match status" value="6"/>
</dbReference>
<dbReference type="InterPro" id="IPR013517">
    <property type="entry name" value="FG-GAP"/>
</dbReference>
<dbReference type="NCBIfam" id="TIGR01901">
    <property type="entry name" value="adhes_NPXG"/>
    <property type="match status" value="1"/>
</dbReference>
<dbReference type="EMBL" id="JAHHIF010000067">
    <property type="protein sequence ID" value="MBW4548622.1"/>
    <property type="molecule type" value="Genomic_DNA"/>
</dbReference>
<feature type="domain" description="Filamentous haemagglutinin FhaB/tRNA nuclease CdiA-like TPS" evidence="4">
    <location>
        <begin position="38"/>
        <end position="152"/>
    </location>
</feature>
<dbReference type="InterPro" id="IPR012334">
    <property type="entry name" value="Pectin_lyas_fold"/>
</dbReference>
<evidence type="ECO:0000256" key="2">
    <source>
        <dbReference type="ARBA" id="ARBA00022737"/>
    </source>
</evidence>
<dbReference type="Pfam" id="PF14312">
    <property type="entry name" value="FG-GAP_2"/>
    <property type="match status" value="6"/>
</dbReference>
<dbReference type="Pfam" id="PF05860">
    <property type="entry name" value="TPS"/>
    <property type="match status" value="1"/>
</dbReference>
<keyword evidence="1" id="KW-0732">Signal</keyword>